<dbReference type="AlphaFoldDB" id="A0A517M7E1"/>
<accession>A0A517M7E1</accession>
<dbReference type="InterPro" id="IPR011047">
    <property type="entry name" value="Quinoprotein_ADH-like_sf"/>
</dbReference>
<sequence precursor="true">MKSIAALIVLLLASTAVSEQPNWNQFRGPDGDGKTAATGLPITWSDTENVVWKTPIHGKGWSSPVVWDDQIWMTTASEDGKQMSAVCVDFESGKVVHDVPLFENAEPRYCHPQNSYASPTPVVEAGRLYVHFGSYGTACVDTAKGAKIWERRDLVCNHWRAPGSSPIVHGNLLIVAYDGYDNQFVIAFDKQTGETAWQVDRNIEYGTDNGDHKKAYSTALIIQHEGRAEMISPGAVATIAYDPETGKELWKVYHGGMNAAPRPLFAHEMVYITGGAGDLGLIAVRPGGDGDVTDSHIVWGKGRGMPKRGSQIIVDDLMFAITDDGIAICLDAKTGDQIWKHRLGGDFWASPLYADGRIYGFNKDGDCPVFEASDKFKLLAENKLPETICASPAVVGKSMIIRTQSHLYRIEK</sequence>
<evidence type="ECO:0000259" key="2">
    <source>
        <dbReference type="Pfam" id="PF13360"/>
    </source>
</evidence>
<keyword evidence="4" id="KW-1185">Reference proteome</keyword>
<keyword evidence="1" id="KW-0732">Signal</keyword>
<feature type="chain" id="PRO_5021893240" evidence="1">
    <location>
        <begin position="19"/>
        <end position="412"/>
    </location>
</feature>
<dbReference type="Pfam" id="PF13360">
    <property type="entry name" value="PQQ_2"/>
    <property type="match status" value="1"/>
</dbReference>
<organism evidence="3 4">
    <name type="scientific">Rosistilla ulvae</name>
    <dbReference type="NCBI Taxonomy" id="1930277"/>
    <lineage>
        <taxon>Bacteria</taxon>
        <taxon>Pseudomonadati</taxon>
        <taxon>Planctomycetota</taxon>
        <taxon>Planctomycetia</taxon>
        <taxon>Pirellulales</taxon>
        <taxon>Pirellulaceae</taxon>
        <taxon>Rosistilla</taxon>
    </lineage>
</organism>
<reference evidence="3 4" key="1">
    <citation type="submission" date="2019-02" db="EMBL/GenBank/DDBJ databases">
        <title>Deep-cultivation of Planctomycetes and their phenomic and genomic characterization uncovers novel biology.</title>
        <authorList>
            <person name="Wiegand S."/>
            <person name="Jogler M."/>
            <person name="Boedeker C."/>
            <person name="Pinto D."/>
            <person name="Vollmers J."/>
            <person name="Rivas-Marin E."/>
            <person name="Kohn T."/>
            <person name="Peeters S.H."/>
            <person name="Heuer A."/>
            <person name="Rast P."/>
            <person name="Oberbeckmann S."/>
            <person name="Bunk B."/>
            <person name="Jeske O."/>
            <person name="Meyerdierks A."/>
            <person name="Storesund J.E."/>
            <person name="Kallscheuer N."/>
            <person name="Luecker S."/>
            <person name="Lage O.M."/>
            <person name="Pohl T."/>
            <person name="Merkel B.J."/>
            <person name="Hornburger P."/>
            <person name="Mueller R.-W."/>
            <person name="Bruemmer F."/>
            <person name="Labrenz M."/>
            <person name="Spormann A.M."/>
            <person name="Op den Camp H."/>
            <person name="Overmann J."/>
            <person name="Amann R."/>
            <person name="Jetten M.S.M."/>
            <person name="Mascher T."/>
            <person name="Medema M.H."/>
            <person name="Devos D.P."/>
            <person name="Kaster A.-K."/>
            <person name="Ovreas L."/>
            <person name="Rohde M."/>
            <person name="Galperin M.Y."/>
            <person name="Jogler C."/>
        </authorList>
    </citation>
    <scope>NUCLEOTIDE SEQUENCE [LARGE SCALE GENOMIC DNA]</scope>
    <source>
        <strain evidence="3 4">EC9</strain>
    </source>
</reference>
<dbReference type="PANTHER" id="PTHR34512:SF30">
    <property type="entry name" value="OUTER MEMBRANE PROTEIN ASSEMBLY FACTOR BAMB"/>
    <property type="match status" value="1"/>
</dbReference>
<dbReference type="RefSeq" id="WP_218934392.1">
    <property type="nucleotide sequence ID" value="NZ_CP036261.1"/>
</dbReference>
<dbReference type="InterPro" id="IPR015943">
    <property type="entry name" value="WD40/YVTN_repeat-like_dom_sf"/>
</dbReference>
<evidence type="ECO:0000256" key="1">
    <source>
        <dbReference type="SAM" id="SignalP"/>
    </source>
</evidence>
<protein>
    <submittedName>
        <fullName evidence="3">Outer membrane biogenesis protein BamB</fullName>
    </submittedName>
</protein>
<evidence type="ECO:0000313" key="3">
    <source>
        <dbReference type="EMBL" id="QDS90796.1"/>
    </source>
</evidence>
<feature type="domain" description="Pyrrolo-quinoline quinone repeat" evidence="2">
    <location>
        <begin position="117"/>
        <end position="287"/>
    </location>
</feature>
<feature type="signal peptide" evidence="1">
    <location>
        <begin position="1"/>
        <end position="18"/>
    </location>
</feature>
<gene>
    <name evidence="3" type="ORF">EC9_50130</name>
</gene>
<dbReference type="PANTHER" id="PTHR34512">
    <property type="entry name" value="CELL SURFACE PROTEIN"/>
    <property type="match status" value="1"/>
</dbReference>
<name>A0A517M7E1_9BACT</name>
<dbReference type="Proteomes" id="UP000319557">
    <property type="component" value="Chromosome"/>
</dbReference>
<dbReference type="EMBL" id="CP036261">
    <property type="protein sequence ID" value="QDS90796.1"/>
    <property type="molecule type" value="Genomic_DNA"/>
</dbReference>
<dbReference type="KEGG" id="ruv:EC9_50130"/>
<dbReference type="InterPro" id="IPR002372">
    <property type="entry name" value="PQQ_rpt_dom"/>
</dbReference>
<dbReference type="SMART" id="SM00564">
    <property type="entry name" value="PQQ"/>
    <property type="match status" value="4"/>
</dbReference>
<dbReference type="Gene3D" id="2.130.10.10">
    <property type="entry name" value="YVTN repeat-like/Quinoprotein amine dehydrogenase"/>
    <property type="match status" value="2"/>
</dbReference>
<evidence type="ECO:0000313" key="4">
    <source>
        <dbReference type="Proteomes" id="UP000319557"/>
    </source>
</evidence>
<proteinExistence type="predicted"/>
<dbReference type="SUPFAM" id="SSF50998">
    <property type="entry name" value="Quinoprotein alcohol dehydrogenase-like"/>
    <property type="match status" value="1"/>
</dbReference>
<dbReference type="InterPro" id="IPR018391">
    <property type="entry name" value="PQQ_b-propeller_rpt"/>
</dbReference>